<dbReference type="Proteomes" id="UP000077266">
    <property type="component" value="Unassembled WGS sequence"/>
</dbReference>
<dbReference type="InterPro" id="IPR045886">
    <property type="entry name" value="ThiF/MoeB/HesA"/>
</dbReference>
<evidence type="ECO:0000256" key="2">
    <source>
        <dbReference type="ARBA" id="ARBA00006868"/>
    </source>
</evidence>
<dbReference type="Gene3D" id="3.40.50.720">
    <property type="entry name" value="NAD(P)-binding Rossmann-like Domain"/>
    <property type="match status" value="2"/>
</dbReference>
<dbReference type="EMBL" id="KV426267">
    <property type="protein sequence ID" value="KZV83526.1"/>
    <property type="molecule type" value="Genomic_DNA"/>
</dbReference>
<dbReference type="InterPro" id="IPR035985">
    <property type="entry name" value="Ubiquitin-activating_enz"/>
</dbReference>
<dbReference type="FunCoup" id="A0A165CZT9">
    <property type="interactions" value="997"/>
</dbReference>
<evidence type="ECO:0000256" key="6">
    <source>
        <dbReference type="SAM" id="MobiDB-lite"/>
    </source>
</evidence>
<dbReference type="AlphaFoldDB" id="A0A165CZT9"/>
<feature type="region of interest" description="Disordered" evidence="6">
    <location>
        <begin position="1"/>
        <end position="29"/>
    </location>
</feature>
<comment type="similarity">
    <text evidence="2 5">Belongs to the ubiquitin-activating E1 family. ULA1 subfamily.</text>
</comment>
<keyword evidence="4 5" id="KW-0833">Ubl conjugation pathway</keyword>
<evidence type="ECO:0000256" key="4">
    <source>
        <dbReference type="ARBA" id="ARBA00022786"/>
    </source>
</evidence>
<dbReference type="InterPro" id="IPR000594">
    <property type="entry name" value="ThiF_NAD_FAD-bd"/>
</dbReference>
<dbReference type="SUPFAM" id="SSF69572">
    <property type="entry name" value="Activating enzymes of the ubiquitin-like proteins"/>
    <property type="match status" value="1"/>
</dbReference>
<dbReference type="GO" id="GO:0005737">
    <property type="term" value="C:cytoplasm"/>
    <property type="evidence" value="ECO:0007669"/>
    <property type="project" value="TreeGrafter"/>
</dbReference>
<dbReference type="GO" id="GO:0019781">
    <property type="term" value="F:NEDD8 activating enzyme activity"/>
    <property type="evidence" value="ECO:0007669"/>
    <property type="project" value="UniProtKB-UniRule"/>
</dbReference>
<proteinExistence type="inferred from homology"/>
<organism evidence="8 9">
    <name type="scientific">Exidia glandulosa HHB12029</name>
    <dbReference type="NCBI Taxonomy" id="1314781"/>
    <lineage>
        <taxon>Eukaryota</taxon>
        <taxon>Fungi</taxon>
        <taxon>Dikarya</taxon>
        <taxon>Basidiomycota</taxon>
        <taxon>Agaricomycotina</taxon>
        <taxon>Agaricomycetes</taxon>
        <taxon>Auriculariales</taxon>
        <taxon>Exidiaceae</taxon>
        <taxon>Exidia</taxon>
    </lineage>
</organism>
<comment type="function">
    <text evidence="5">Regulatory subunit of the dimeric UBA3-ULA1 E1 enzyme.</text>
</comment>
<dbReference type="InParanoid" id="A0A165CZT9"/>
<dbReference type="UniPathway" id="UPA00885"/>
<sequence>MSIDTQAHNIEEATVQISPVTQGPPDAKTRRYDRQLRLWAASGQNALEGARVLVLGGTATTTSILKNLVLPGIGHFTILDSAKVTPEDAGNNFFLEGQSSIGKSRAKEAVRLLLELNDSVEGVADESDLEEILKKRPEYFATFSLVIAHNVEPQQLAQLSSLLWADASLPPLVVVRSAGFLAEFYIQFHEHTIIDTHSETMPSLRIDKPFPALLEHAMSLDFANMDLVEFEHVPYVVILVRVLEEWKKAHGGQAPKTADERKAFKQQIAGMQRKHDEENFEEAEAQAYRAWATTSVPSDVAALFADPGLIGLKPDSPPFFHLLDALKRFTERPPHVLPLSATLPDMKSDTKQYVHLQRLYKARAEEEKEEFKKLLGVQIHDGLVSEFVKNAHGIKILRGRRWGALDEEEGDLANALQNGPREACTHLALSALSAHFAKAPGTKPTLEQLQAEAYTIAGKGFQAPEELEHALGELVRAPTADIPTTAAFLGGLVAQEAIKVITTQYVPINGSCVVDLVGSWTGIVN</sequence>
<dbReference type="PIRSF" id="PIRSF039099">
    <property type="entry name" value="APP-BP1"/>
    <property type="match status" value="1"/>
</dbReference>
<dbReference type="GO" id="GO:0045116">
    <property type="term" value="P:protein neddylation"/>
    <property type="evidence" value="ECO:0007669"/>
    <property type="project" value="UniProtKB-UniRule"/>
</dbReference>
<evidence type="ECO:0000256" key="1">
    <source>
        <dbReference type="ARBA" id="ARBA00005032"/>
    </source>
</evidence>
<evidence type="ECO:0000256" key="5">
    <source>
        <dbReference type="PIRNR" id="PIRNR039099"/>
    </source>
</evidence>
<dbReference type="PANTHER" id="PTHR10953:SF29">
    <property type="entry name" value="NEDD8-ACTIVATING ENZYME E1 REGULATORY SUBUNIT"/>
    <property type="match status" value="1"/>
</dbReference>
<dbReference type="STRING" id="1314781.A0A165CZT9"/>
<keyword evidence="9" id="KW-1185">Reference proteome</keyword>
<accession>A0A165CZT9</accession>
<reference evidence="8 9" key="1">
    <citation type="journal article" date="2016" name="Mol. Biol. Evol.">
        <title>Comparative Genomics of Early-Diverging Mushroom-Forming Fungi Provides Insights into the Origins of Lignocellulose Decay Capabilities.</title>
        <authorList>
            <person name="Nagy L.G."/>
            <person name="Riley R."/>
            <person name="Tritt A."/>
            <person name="Adam C."/>
            <person name="Daum C."/>
            <person name="Floudas D."/>
            <person name="Sun H."/>
            <person name="Yadav J.S."/>
            <person name="Pangilinan J."/>
            <person name="Larsson K.H."/>
            <person name="Matsuura K."/>
            <person name="Barry K."/>
            <person name="Labutti K."/>
            <person name="Kuo R."/>
            <person name="Ohm R.A."/>
            <person name="Bhattacharya S.S."/>
            <person name="Shirouzu T."/>
            <person name="Yoshinaga Y."/>
            <person name="Martin F.M."/>
            <person name="Grigoriev I.V."/>
            <person name="Hibbett D.S."/>
        </authorList>
    </citation>
    <scope>NUCLEOTIDE SEQUENCE [LARGE SCALE GENOMIC DNA]</scope>
    <source>
        <strain evidence="8 9">HHB12029</strain>
    </source>
</reference>
<comment type="pathway">
    <text evidence="1 5">Protein modification; protein neddylation.</text>
</comment>
<dbReference type="PANTHER" id="PTHR10953">
    <property type="entry name" value="UBIQUITIN-ACTIVATING ENZYME E1"/>
    <property type="match status" value="1"/>
</dbReference>
<evidence type="ECO:0000259" key="7">
    <source>
        <dbReference type="Pfam" id="PF00899"/>
    </source>
</evidence>
<gene>
    <name evidence="8" type="ORF">EXIGLDRAFT_842890</name>
</gene>
<evidence type="ECO:0000313" key="8">
    <source>
        <dbReference type="EMBL" id="KZV83526.1"/>
    </source>
</evidence>
<dbReference type="FunFam" id="3.40.50.720:FF:000475">
    <property type="entry name" value="NEDD8-activating enzyme E1 regulatory subunit"/>
    <property type="match status" value="1"/>
</dbReference>
<name>A0A165CZT9_EXIGL</name>
<evidence type="ECO:0000256" key="3">
    <source>
        <dbReference type="ARBA" id="ARBA00015407"/>
    </source>
</evidence>
<protein>
    <recommendedName>
        <fullName evidence="3 5">NEDD8-activating enzyme E1 regulatory subunit</fullName>
    </recommendedName>
</protein>
<feature type="domain" description="THIF-type NAD/FAD binding fold" evidence="7">
    <location>
        <begin position="32"/>
        <end position="145"/>
    </location>
</feature>
<dbReference type="OrthoDB" id="1708823at2759"/>
<dbReference type="InterPro" id="IPR030667">
    <property type="entry name" value="APP-BP1"/>
</dbReference>
<dbReference type="Pfam" id="PF00899">
    <property type="entry name" value="ThiF"/>
    <property type="match status" value="1"/>
</dbReference>
<evidence type="ECO:0000313" key="9">
    <source>
        <dbReference type="Proteomes" id="UP000077266"/>
    </source>
</evidence>